<dbReference type="EMBL" id="FOMG01000036">
    <property type="protein sequence ID" value="SFD35812.1"/>
    <property type="molecule type" value="Genomic_DNA"/>
</dbReference>
<dbReference type="PANTHER" id="PTHR32089:SF112">
    <property type="entry name" value="LYSOZYME-LIKE PROTEIN-RELATED"/>
    <property type="match status" value="1"/>
</dbReference>
<evidence type="ECO:0000256" key="7">
    <source>
        <dbReference type="ARBA" id="ARBA00029447"/>
    </source>
</evidence>
<comment type="similarity">
    <text evidence="7">Belongs to the methyl-accepting chemotaxis (MCP) protein family.</text>
</comment>
<keyword evidence="3 9" id="KW-0812">Transmembrane</keyword>
<accession>A0A1I1RNV3</accession>
<evidence type="ECO:0000256" key="5">
    <source>
        <dbReference type="ARBA" id="ARBA00023136"/>
    </source>
</evidence>
<evidence type="ECO:0000256" key="3">
    <source>
        <dbReference type="ARBA" id="ARBA00022692"/>
    </source>
</evidence>
<dbReference type="Pfam" id="PF17203">
    <property type="entry name" value="sCache_3_2"/>
    <property type="match status" value="1"/>
</dbReference>
<dbReference type="OrthoDB" id="369336at2"/>
<dbReference type="Gene3D" id="3.30.450.20">
    <property type="entry name" value="PAS domain"/>
    <property type="match status" value="1"/>
</dbReference>
<evidence type="ECO:0000256" key="9">
    <source>
        <dbReference type="SAM" id="Phobius"/>
    </source>
</evidence>
<dbReference type="SUPFAM" id="SSF103190">
    <property type="entry name" value="Sensory domain-like"/>
    <property type="match status" value="1"/>
</dbReference>
<sequence length="560" mass="62677">MEFKIFNKKSIKNRLLIIIIAVLVVIFSITTILISYNIKKSMTDVLLDKSIDVANQVKSLAEFIIEDKNEDDFGKLQMLVEKKSQEKNIAYAVIIDNNVKAIAHSDHEKIGKAYDDKYTIDVVKNGKVATSKFYADLQKTWTYDIMVPIYKNGELYGSLDIGIPINGINSIVTDFLKIQIFLTITGLLLITLILTLVLNKTLNPIKSLMEIIDETSRLNLNSNSKLEELSKNQDEIGKISNSLINMREKLREIVVSIMNNSNEIDEFSYKLVKTTDQSVGSINGISEAISEIASSSQSQSEDIQDEVTQIYDLSKEIDNISNDTNNIFNKINYTKTLSENGINIVDNLTKCSEKNKDISDNIREIVIDVDSNSKDISSIIDTINEIANQTNLLALNASIEAARAGESGKGFTVVAEEVKKLAQQTSQFTNEIRSKINSIQEKSNSAVLCMKENILIVDENNKAVIQTEGIFSNLSEELINLMEISNKIQEHSKSMISKKDKILDISQNISAASEQTTASTQEINSISKEQLLGMKDLYEEVENLQAYSKSLIEEVSKFNI</sequence>
<dbReference type="AlphaFoldDB" id="A0A1I1RNV3"/>
<feature type="transmembrane region" description="Helical" evidence="9">
    <location>
        <begin position="178"/>
        <end position="199"/>
    </location>
</feature>
<dbReference type="InterPro" id="IPR003660">
    <property type="entry name" value="HAMP_dom"/>
</dbReference>
<dbReference type="PROSITE" id="PS50885">
    <property type="entry name" value="HAMP"/>
    <property type="match status" value="1"/>
</dbReference>
<dbReference type="GO" id="GO:0007165">
    <property type="term" value="P:signal transduction"/>
    <property type="evidence" value="ECO:0007669"/>
    <property type="project" value="UniProtKB-KW"/>
</dbReference>
<dbReference type="Proteomes" id="UP000199263">
    <property type="component" value="Unassembled WGS sequence"/>
</dbReference>
<proteinExistence type="inferred from homology"/>
<organism evidence="12 13">
    <name type="scientific">Clostridium uliginosum</name>
    <dbReference type="NCBI Taxonomy" id="119641"/>
    <lineage>
        <taxon>Bacteria</taxon>
        <taxon>Bacillati</taxon>
        <taxon>Bacillota</taxon>
        <taxon>Clostridia</taxon>
        <taxon>Eubacteriales</taxon>
        <taxon>Clostridiaceae</taxon>
        <taxon>Clostridium</taxon>
    </lineage>
</organism>
<evidence type="ECO:0000256" key="2">
    <source>
        <dbReference type="ARBA" id="ARBA00022475"/>
    </source>
</evidence>
<keyword evidence="4 9" id="KW-1133">Transmembrane helix</keyword>
<comment type="subcellular location">
    <subcellularLocation>
        <location evidence="1">Cell membrane</location>
        <topology evidence="1">Multi-pass membrane protein</topology>
    </subcellularLocation>
</comment>
<feature type="transmembrane region" description="Helical" evidence="9">
    <location>
        <begin position="15"/>
        <end position="38"/>
    </location>
</feature>
<evidence type="ECO:0000313" key="12">
    <source>
        <dbReference type="EMBL" id="SFD35812.1"/>
    </source>
</evidence>
<dbReference type="Pfam" id="PF00015">
    <property type="entry name" value="MCPsignal"/>
    <property type="match status" value="1"/>
</dbReference>
<evidence type="ECO:0000313" key="13">
    <source>
        <dbReference type="Proteomes" id="UP000199263"/>
    </source>
</evidence>
<evidence type="ECO:0000256" key="8">
    <source>
        <dbReference type="PROSITE-ProRule" id="PRU00284"/>
    </source>
</evidence>
<evidence type="ECO:0000256" key="6">
    <source>
        <dbReference type="ARBA" id="ARBA00023224"/>
    </source>
</evidence>
<dbReference type="Gene3D" id="6.10.340.10">
    <property type="match status" value="1"/>
</dbReference>
<protein>
    <submittedName>
        <fullName evidence="12">Methyl-accepting chemotaxis protein</fullName>
    </submittedName>
</protein>
<keyword evidence="6 8" id="KW-0807">Transducer</keyword>
<name>A0A1I1RNV3_9CLOT</name>
<dbReference type="STRING" id="119641.SAMN05421842_13611"/>
<dbReference type="InterPro" id="IPR029151">
    <property type="entry name" value="Sensor-like_sf"/>
</dbReference>
<gene>
    <name evidence="12" type="ORF">SAMN05421842_13611</name>
</gene>
<dbReference type="InterPro" id="IPR033463">
    <property type="entry name" value="sCache_3"/>
</dbReference>
<dbReference type="SUPFAM" id="SSF58104">
    <property type="entry name" value="Methyl-accepting chemotaxis protein (MCP) signaling domain"/>
    <property type="match status" value="1"/>
</dbReference>
<feature type="domain" description="Methyl-accepting transducer" evidence="10">
    <location>
        <begin position="274"/>
        <end position="524"/>
    </location>
</feature>
<keyword evidence="2" id="KW-1003">Cell membrane</keyword>
<keyword evidence="5 9" id="KW-0472">Membrane</keyword>
<evidence type="ECO:0000256" key="1">
    <source>
        <dbReference type="ARBA" id="ARBA00004651"/>
    </source>
</evidence>
<dbReference type="RefSeq" id="WP_090094164.1">
    <property type="nucleotide sequence ID" value="NZ_FOMG01000036.1"/>
</dbReference>
<feature type="domain" description="HAMP" evidence="11">
    <location>
        <begin position="199"/>
        <end position="255"/>
    </location>
</feature>
<reference evidence="12 13" key="1">
    <citation type="submission" date="2016-10" db="EMBL/GenBank/DDBJ databases">
        <authorList>
            <person name="de Groot N.N."/>
        </authorList>
    </citation>
    <scope>NUCLEOTIDE SEQUENCE [LARGE SCALE GENOMIC DNA]</scope>
    <source>
        <strain evidence="12 13">DSM 12992</strain>
    </source>
</reference>
<evidence type="ECO:0000259" key="10">
    <source>
        <dbReference type="PROSITE" id="PS50111"/>
    </source>
</evidence>
<dbReference type="PROSITE" id="PS50111">
    <property type="entry name" value="CHEMOTAXIS_TRANSDUC_2"/>
    <property type="match status" value="1"/>
</dbReference>
<dbReference type="SMART" id="SM00283">
    <property type="entry name" value="MA"/>
    <property type="match status" value="1"/>
</dbReference>
<evidence type="ECO:0000259" key="11">
    <source>
        <dbReference type="PROSITE" id="PS50885"/>
    </source>
</evidence>
<keyword evidence="13" id="KW-1185">Reference proteome</keyword>
<dbReference type="PANTHER" id="PTHR32089">
    <property type="entry name" value="METHYL-ACCEPTING CHEMOTAXIS PROTEIN MCPB"/>
    <property type="match status" value="1"/>
</dbReference>
<evidence type="ECO:0000256" key="4">
    <source>
        <dbReference type="ARBA" id="ARBA00022989"/>
    </source>
</evidence>
<dbReference type="GO" id="GO:0005886">
    <property type="term" value="C:plasma membrane"/>
    <property type="evidence" value="ECO:0007669"/>
    <property type="project" value="UniProtKB-SubCell"/>
</dbReference>
<dbReference type="Gene3D" id="1.10.287.950">
    <property type="entry name" value="Methyl-accepting chemotaxis protein"/>
    <property type="match status" value="1"/>
</dbReference>
<dbReference type="InterPro" id="IPR004089">
    <property type="entry name" value="MCPsignal_dom"/>
</dbReference>